<dbReference type="PROSITE" id="PS00109">
    <property type="entry name" value="PROTEIN_KINASE_TYR"/>
    <property type="match status" value="1"/>
</dbReference>
<reference evidence="3 4" key="1">
    <citation type="journal article" date="2019" name="Environ. Microbiol.">
        <title>At the nexus of three kingdoms: the genome of the mycorrhizal fungus Gigaspora margarita provides insights into plant, endobacterial and fungal interactions.</title>
        <authorList>
            <person name="Venice F."/>
            <person name="Ghignone S."/>
            <person name="Salvioli di Fossalunga A."/>
            <person name="Amselem J."/>
            <person name="Novero M."/>
            <person name="Xianan X."/>
            <person name="Sedzielewska Toro K."/>
            <person name="Morin E."/>
            <person name="Lipzen A."/>
            <person name="Grigoriev I.V."/>
            <person name="Henrissat B."/>
            <person name="Martin F.M."/>
            <person name="Bonfante P."/>
        </authorList>
    </citation>
    <scope>NUCLEOTIDE SEQUENCE [LARGE SCALE GENOMIC DNA]</scope>
    <source>
        <strain evidence="3 4">BEG34</strain>
    </source>
</reference>
<dbReference type="Pfam" id="PF08238">
    <property type="entry name" value="Sel1"/>
    <property type="match status" value="3"/>
</dbReference>
<dbReference type="SUPFAM" id="SSF81901">
    <property type="entry name" value="HCP-like"/>
    <property type="match status" value="1"/>
</dbReference>
<feature type="coiled-coil region" evidence="1">
    <location>
        <begin position="72"/>
        <end position="99"/>
    </location>
</feature>
<dbReference type="Gene3D" id="1.25.40.10">
    <property type="entry name" value="Tetratricopeptide repeat domain"/>
    <property type="match status" value="1"/>
</dbReference>
<dbReference type="InterPro" id="IPR011009">
    <property type="entry name" value="Kinase-like_dom_sf"/>
</dbReference>
<dbReference type="InterPro" id="IPR000719">
    <property type="entry name" value="Prot_kinase_dom"/>
</dbReference>
<organism evidence="3 4">
    <name type="scientific">Gigaspora margarita</name>
    <dbReference type="NCBI Taxonomy" id="4874"/>
    <lineage>
        <taxon>Eukaryota</taxon>
        <taxon>Fungi</taxon>
        <taxon>Fungi incertae sedis</taxon>
        <taxon>Mucoromycota</taxon>
        <taxon>Glomeromycotina</taxon>
        <taxon>Glomeromycetes</taxon>
        <taxon>Diversisporales</taxon>
        <taxon>Gigasporaceae</taxon>
        <taxon>Gigaspora</taxon>
    </lineage>
</organism>
<dbReference type="OrthoDB" id="2434929at2759"/>
<keyword evidence="4" id="KW-1185">Reference proteome</keyword>
<keyword evidence="3" id="KW-0808">Transferase</keyword>
<dbReference type="InterPro" id="IPR006597">
    <property type="entry name" value="Sel1-like"/>
</dbReference>
<accession>A0A8H4A4S2</accession>
<evidence type="ECO:0000259" key="2">
    <source>
        <dbReference type="PROSITE" id="PS50011"/>
    </source>
</evidence>
<proteinExistence type="predicted"/>
<dbReference type="InterPro" id="IPR011990">
    <property type="entry name" value="TPR-like_helical_dom_sf"/>
</dbReference>
<dbReference type="Proteomes" id="UP000439903">
    <property type="component" value="Unassembled WGS sequence"/>
</dbReference>
<dbReference type="Gene3D" id="1.20.930.20">
    <property type="entry name" value="Adaptor protein Cbl, N-terminal domain"/>
    <property type="match status" value="1"/>
</dbReference>
<dbReference type="InterPro" id="IPR050167">
    <property type="entry name" value="Ser_Thr_protein_kinase"/>
</dbReference>
<dbReference type="GO" id="GO:0005524">
    <property type="term" value="F:ATP binding"/>
    <property type="evidence" value="ECO:0007669"/>
    <property type="project" value="InterPro"/>
</dbReference>
<keyword evidence="3" id="KW-0418">Kinase</keyword>
<dbReference type="CDD" id="cd21037">
    <property type="entry name" value="MLKL_NTD"/>
    <property type="match status" value="1"/>
</dbReference>
<dbReference type="GO" id="GO:0005737">
    <property type="term" value="C:cytoplasm"/>
    <property type="evidence" value="ECO:0007669"/>
    <property type="project" value="TreeGrafter"/>
</dbReference>
<keyword evidence="1" id="KW-0175">Coiled coil</keyword>
<dbReference type="GO" id="GO:0007166">
    <property type="term" value="P:cell surface receptor signaling pathway"/>
    <property type="evidence" value="ECO:0007669"/>
    <property type="project" value="InterPro"/>
</dbReference>
<evidence type="ECO:0000256" key="1">
    <source>
        <dbReference type="SAM" id="Coils"/>
    </source>
</evidence>
<gene>
    <name evidence="3" type="ORF">F8M41_008204</name>
</gene>
<protein>
    <submittedName>
        <fullName evidence="3">Kinase-like protein</fullName>
    </submittedName>
</protein>
<dbReference type="InterPro" id="IPR059179">
    <property type="entry name" value="MLKL-like_MCAfunc"/>
</dbReference>
<dbReference type="EMBL" id="WTPW01001851">
    <property type="protein sequence ID" value="KAF0411574.1"/>
    <property type="molecule type" value="Genomic_DNA"/>
</dbReference>
<sequence length="754" mass="87175">MATSDKIKKAIELNDSIAYVGTKLDVGKGALNVLGMVGESVKPYVPLIAVVTSLIGEIVTIYENAQYNKKICNSLLDRAKSAEAAMDTLARRRKENEENFRKQAYYDDFVKFKNALEKIKNFASEVTQLRGYRKYLNANHVKEKFLALTNEYDTCMKHLHFTMVIAQEEQLRYDHECLEHDLAEMNEFMSQIKEGVDDNHKQLNMIYQEIVSIQTHMHHLEKKTSDSIKINAPRIDPSQLQIPEPSEETKKRPNNPKLLKRIYLRNSTEVACKLHDKSIDKILYTQKSQGYLAILGKLGESPNILKFYGISNIDNREVLVFEWAEMGTLKEVYECRDIPWITKIPIALDICRGIAFLNSINIFHHDVRCENIMITSRLEPKLANFKFARMFDDATSNLTDILKVIHWLAPEKMLEHKHDNNNNKNYKRPYTQKCEIFSFGMLLWELCFEKVPYADKGMDDIISHVTNGGREKIPVCKGDEKEKEIQKEFITIIKMAWQHDPEARVNISKLFVTLSKMASKYVIPGAPSYLLPDKTIDYGHQSDILLSDDDELYVSDEEEEQNEEMNEILSIEEGIRRHKLKTPEDRKVAWKIFATNAEKSDYTAMYWKGIYLWEGYHIDNRSEERTKEDKNKAIELFKLTADYGISEAQIRYALCLKELGLLKEKKERDEFIKYMKIAADNGHPVAMYNMADIFLKGKLNYPKDTGTGIRYLKLAALNKNEPAIALAKKMQLNIYDSDYTAPLFSDDTDKSNGT</sequence>
<dbReference type="AlphaFoldDB" id="A0A8H4A4S2"/>
<dbReference type="GO" id="GO:0004672">
    <property type="term" value="F:protein kinase activity"/>
    <property type="evidence" value="ECO:0007669"/>
    <property type="project" value="InterPro"/>
</dbReference>
<comment type="caution">
    <text evidence="3">The sequence shown here is derived from an EMBL/GenBank/DDBJ whole genome shotgun (WGS) entry which is preliminary data.</text>
</comment>
<evidence type="ECO:0000313" key="3">
    <source>
        <dbReference type="EMBL" id="KAF0411574.1"/>
    </source>
</evidence>
<dbReference type="PANTHER" id="PTHR23257">
    <property type="entry name" value="SERINE-THREONINE PROTEIN KINASE"/>
    <property type="match status" value="1"/>
</dbReference>
<dbReference type="InterPro" id="IPR036537">
    <property type="entry name" value="Adaptor_Cbl_N_dom_sf"/>
</dbReference>
<dbReference type="InterPro" id="IPR001245">
    <property type="entry name" value="Ser-Thr/Tyr_kinase_cat_dom"/>
</dbReference>
<dbReference type="InterPro" id="IPR008266">
    <property type="entry name" value="Tyr_kinase_AS"/>
</dbReference>
<dbReference type="SMART" id="SM00671">
    <property type="entry name" value="SEL1"/>
    <property type="match status" value="1"/>
</dbReference>
<dbReference type="PROSITE" id="PS50011">
    <property type="entry name" value="PROTEIN_KINASE_DOM"/>
    <property type="match status" value="1"/>
</dbReference>
<name>A0A8H4A4S2_GIGMA</name>
<dbReference type="SUPFAM" id="SSF56112">
    <property type="entry name" value="Protein kinase-like (PK-like)"/>
    <property type="match status" value="1"/>
</dbReference>
<feature type="domain" description="Protein kinase" evidence="2">
    <location>
        <begin position="244"/>
        <end position="522"/>
    </location>
</feature>
<evidence type="ECO:0000313" key="4">
    <source>
        <dbReference type="Proteomes" id="UP000439903"/>
    </source>
</evidence>
<dbReference type="Pfam" id="PF07714">
    <property type="entry name" value="PK_Tyr_Ser-Thr"/>
    <property type="match status" value="1"/>
</dbReference>
<dbReference type="Gene3D" id="1.10.510.10">
    <property type="entry name" value="Transferase(Phosphotransferase) domain 1"/>
    <property type="match status" value="1"/>
</dbReference>